<organism evidence="2 3">
    <name type="scientific">Terrabacter tumescens</name>
    <dbReference type="NCBI Taxonomy" id="60443"/>
    <lineage>
        <taxon>Bacteria</taxon>
        <taxon>Bacillati</taxon>
        <taxon>Actinomycetota</taxon>
        <taxon>Actinomycetes</taxon>
        <taxon>Micrococcales</taxon>
        <taxon>Intrasporangiaceae</taxon>
        <taxon>Terrabacter</taxon>
    </lineage>
</organism>
<keyword evidence="3" id="KW-1185">Reference proteome</keyword>
<gene>
    <name evidence="2" type="ORF">GCM10009721_03190</name>
</gene>
<proteinExistence type="predicted"/>
<dbReference type="Proteomes" id="UP000623461">
    <property type="component" value="Unassembled WGS sequence"/>
</dbReference>
<evidence type="ECO:0000259" key="1">
    <source>
        <dbReference type="SMART" id="SM00418"/>
    </source>
</evidence>
<dbReference type="SMART" id="SM00418">
    <property type="entry name" value="HTH_ARSR"/>
    <property type="match status" value="1"/>
</dbReference>
<evidence type="ECO:0000313" key="2">
    <source>
        <dbReference type="EMBL" id="GGM82102.1"/>
    </source>
</evidence>
<dbReference type="InterPro" id="IPR011991">
    <property type="entry name" value="ArsR-like_HTH"/>
</dbReference>
<name>A0ABQ2HJT1_9MICO</name>
<dbReference type="InterPro" id="IPR036390">
    <property type="entry name" value="WH_DNA-bd_sf"/>
</dbReference>
<dbReference type="Gene3D" id="1.10.10.10">
    <property type="entry name" value="Winged helix-like DNA-binding domain superfamily/Winged helix DNA-binding domain"/>
    <property type="match status" value="1"/>
</dbReference>
<dbReference type="SUPFAM" id="SSF46785">
    <property type="entry name" value="Winged helix' DNA-binding domain"/>
    <property type="match status" value="1"/>
</dbReference>
<feature type="domain" description="HTH arsR-type" evidence="1">
    <location>
        <begin position="21"/>
        <end position="103"/>
    </location>
</feature>
<dbReference type="InterPro" id="IPR001845">
    <property type="entry name" value="HTH_ArsR_DNA-bd_dom"/>
</dbReference>
<protein>
    <submittedName>
        <fullName evidence="2">Transcriptional regulator</fullName>
    </submittedName>
</protein>
<dbReference type="EMBL" id="BMNZ01000001">
    <property type="protein sequence ID" value="GGM82102.1"/>
    <property type="molecule type" value="Genomic_DNA"/>
</dbReference>
<accession>A0ABQ2HJT1</accession>
<dbReference type="CDD" id="cd00090">
    <property type="entry name" value="HTH_ARSR"/>
    <property type="match status" value="1"/>
</dbReference>
<dbReference type="RefSeq" id="WP_308423744.1">
    <property type="nucleotide sequence ID" value="NZ_BMNZ01000001.1"/>
</dbReference>
<comment type="caution">
    <text evidence="2">The sequence shown here is derived from an EMBL/GenBank/DDBJ whole genome shotgun (WGS) entry which is preliminary data.</text>
</comment>
<dbReference type="Pfam" id="PF12840">
    <property type="entry name" value="HTH_20"/>
    <property type="match status" value="1"/>
</dbReference>
<reference evidence="3" key="1">
    <citation type="journal article" date="2019" name="Int. J. Syst. Evol. Microbiol.">
        <title>The Global Catalogue of Microorganisms (GCM) 10K type strain sequencing project: providing services to taxonomists for standard genome sequencing and annotation.</title>
        <authorList>
            <consortium name="The Broad Institute Genomics Platform"/>
            <consortium name="The Broad Institute Genome Sequencing Center for Infectious Disease"/>
            <person name="Wu L."/>
            <person name="Ma J."/>
        </authorList>
    </citation>
    <scope>NUCLEOTIDE SEQUENCE [LARGE SCALE GENOMIC DNA]</scope>
    <source>
        <strain evidence="3">JCM 1365</strain>
    </source>
</reference>
<sequence>MCGVTDDPSRLSPTRLTDPKAVLAVTHPVRMRLLGELSRTGTARAVDLAAAVDEPANSVSFHLRQLAKHGLIEENPERAENGRERWWRLTSDRGFEIDLDAMLRHDGGQAAAVTVRRAAEAHVLALHRAVHRTPDPTDVPSGERRSISDDFAVRLSDTELQQMRREVAELLDRWTDISRALTEVEDGQERHAYYGVVMGALVEDISAVDDAPQREQHP</sequence>
<evidence type="ECO:0000313" key="3">
    <source>
        <dbReference type="Proteomes" id="UP000623461"/>
    </source>
</evidence>
<dbReference type="InterPro" id="IPR036388">
    <property type="entry name" value="WH-like_DNA-bd_sf"/>
</dbReference>